<reference evidence="1" key="1">
    <citation type="submission" date="2007-12" db="EMBL/GenBank/DDBJ databases">
        <authorList>
            <person name="Wu K.M."/>
            <person name="Shu H.Y."/>
            <person name="Tsai S.F."/>
        </authorList>
    </citation>
    <scope>NUCLEOTIDE SEQUENCE</scope>
    <source>
        <strain evidence="1">VGH484</strain>
    </source>
</reference>
<organism evidence="1">
    <name type="scientific">Klebsiella pneumoniae</name>
    <dbReference type="NCBI Taxonomy" id="573"/>
    <lineage>
        <taxon>Bacteria</taxon>
        <taxon>Pseudomonadati</taxon>
        <taxon>Pseudomonadota</taxon>
        <taxon>Gammaproteobacteria</taxon>
        <taxon>Enterobacterales</taxon>
        <taxon>Enterobacteriaceae</taxon>
        <taxon>Klebsiella/Raoultella group</taxon>
        <taxon>Klebsiella</taxon>
        <taxon>Klebsiella pneumoniae complex</taxon>
    </lineage>
</organism>
<name>C9K1E6_KLEPN</name>
<dbReference type="EMBL" id="AB371293">
    <property type="protein sequence ID" value="BAI43784.1"/>
    <property type="molecule type" value="Genomic_DNA"/>
</dbReference>
<sequence>MYDEKVNDMTITRRKFLGFFIPTSLTSFSFSSSANNNQTKVLDEDFFKLDGEYNGDDVCSSFEKLLKKKNAIFINNNLSFHKRISFSRDESLFLLTSPNANVSGTGFFPKLKTNPNHVIAGNTIRRVLNRDNLVNLYDRVYSHQVIAFEALVKNVENSHVRSENFVSLYSGIESVDCEEQRMWAINTVTNAHNLRSGDEVYGIEVDTNIDGDVTGGHYVGLYIAGIGDLTGTANSDGIRVQRVRDSASKWQYGQRIFDSVVGIGIYDATTFSIAAHGKGAIARFDPNNDGSWSFAHYGPSNKILWGIDNNGYSYSERLYLGDGVGKDKKRINLEGGVYFFKSKTKIVFKKLLPRTFNDYDFEDVFNVDVEIDYSRASIVITPVMDACDFPLMSFIGYYVRQQKKFYIRALNVGNAEISNLSVSLNVMVCVHSI</sequence>
<proteinExistence type="predicted"/>
<dbReference type="AlphaFoldDB" id="C9K1E6"/>
<reference evidence="1" key="2">
    <citation type="journal article" date="2009" name="Microbiology">
        <title>Genetic diversity of capsular polysaccharide biosynthesis in Klebsiella pneumoniae clinical isolates.</title>
        <authorList>
            <person name="Shu H.-Y."/>
            <person name="Fung C.-P."/>
            <person name="Liu Y.-M."/>
            <person name="Wu K.-M."/>
            <person name="Chen Y.-T."/>
            <person name="Li L.-H."/>
            <person name="Liu T.-T."/>
            <person name="Kirby R."/>
            <person name="Tsai S.-F."/>
        </authorList>
    </citation>
    <scope>NUCLEOTIDE SEQUENCE</scope>
    <source>
        <strain evidence="1">VGH484</strain>
    </source>
</reference>
<evidence type="ECO:0000313" key="1">
    <source>
        <dbReference type="EMBL" id="BAI43784.1"/>
    </source>
</evidence>
<accession>C9K1E6</accession>
<protein>
    <submittedName>
        <fullName evidence="1">Uncharacterized protein</fullName>
    </submittedName>
</protein>